<dbReference type="EMBL" id="SRLB01000016">
    <property type="protein sequence ID" value="TGD97036.1"/>
    <property type="molecule type" value="Genomic_DNA"/>
</dbReference>
<dbReference type="Proteomes" id="UP000297535">
    <property type="component" value="Unassembled WGS sequence"/>
</dbReference>
<evidence type="ECO:0000256" key="2">
    <source>
        <dbReference type="ARBA" id="ARBA00023125"/>
    </source>
</evidence>
<evidence type="ECO:0000313" key="6">
    <source>
        <dbReference type="Proteomes" id="UP000297535"/>
    </source>
</evidence>
<organism evidence="5 6">
    <name type="scientific">Methylobacterium nonmethylotrophicum</name>
    <dbReference type="NCBI Taxonomy" id="1141884"/>
    <lineage>
        <taxon>Bacteria</taxon>
        <taxon>Pseudomonadati</taxon>
        <taxon>Pseudomonadota</taxon>
        <taxon>Alphaproteobacteria</taxon>
        <taxon>Hyphomicrobiales</taxon>
        <taxon>Methylobacteriaceae</taxon>
        <taxon>Methylobacterium</taxon>
    </lineage>
</organism>
<comment type="caution">
    <text evidence="5">The sequence shown here is derived from an EMBL/GenBank/DDBJ whole genome shotgun (WGS) entry which is preliminary data.</text>
</comment>
<dbReference type="PROSITE" id="PS50995">
    <property type="entry name" value="HTH_MARR_2"/>
    <property type="match status" value="1"/>
</dbReference>
<dbReference type="OrthoDB" id="8588347at2"/>
<feature type="domain" description="HTH marR-type" evidence="4">
    <location>
        <begin position="27"/>
        <end position="159"/>
    </location>
</feature>
<dbReference type="InterPro" id="IPR036388">
    <property type="entry name" value="WH-like_DNA-bd_sf"/>
</dbReference>
<keyword evidence="1" id="KW-0805">Transcription regulation</keyword>
<keyword evidence="2" id="KW-0238">DNA-binding</keyword>
<dbReference type="SUPFAM" id="SSF46785">
    <property type="entry name" value="Winged helix' DNA-binding domain"/>
    <property type="match status" value="1"/>
</dbReference>
<dbReference type="PANTHER" id="PTHR42756">
    <property type="entry name" value="TRANSCRIPTIONAL REGULATOR, MARR"/>
    <property type="match status" value="1"/>
</dbReference>
<accession>A0A4Z0NMC5</accession>
<dbReference type="InterPro" id="IPR000835">
    <property type="entry name" value="HTH_MarR-typ"/>
</dbReference>
<dbReference type="RefSeq" id="WP_135417309.1">
    <property type="nucleotide sequence ID" value="NZ_SRLB01000016.1"/>
</dbReference>
<evidence type="ECO:0000256" key="1">
    <source>
        <dbReference type="ARBA" id="ARBA00023015"/>
    </source>
</evidence>
<dbReference type="GO" id="GO:0003700">
    <property type="term" value="F:DNA-binding transcription factor activity"/>
    <property type="evidence" value="ECO:0007669"/>
    <property type="project" value="InterPro"/>
</dbReference>
<reference evidence="5 6" key="1">
    <citation type="submission" date="2019-04" db="EMBL/GenBank/DDBJ databases">
        <authorList>
            <person name="Feng G."/>
            <person name="Zhu H."/>
        </authorList>
    </citation>
    <scope>NUCLEOTIDE SEQUENCE [LARGE SCALE GENOMIC DNA]</scope>
    <source>
        <strain evidence="5 6">6HR-1</strain>
    </source>
</reference>
<name>A0A4Z0NMC5_9HYPH</name>
<protein>
    <submittedName>
        <fullName evidence="5">Homoprotocatechuate degradation operon regulator HpaR</fullName>
    </submittedName>
</protein>
<dbReference type="AlphaFoldDB" id="A0A4Z0NMC5"/>
<dbReference type="InterPro" id="IPR036390">
    <property type="entry name" value="WH_DNA-bd_sf"/>
</dbReference>
<evidence type="ECO:0000313" key="5">
    <source>
        <dbReference type="EMBL" id="TGD97036.1"/>
    </source>
</evidence>
<dbReference type="Gene3D" id="1.10.10.10">
    <property type="entry name" value="Winged helix-like DNA-binding domain superfamily/Winged helix DNA-binding domain"/>
    <property type="match status" value="1"/>
</dbReference>
<keyword evidence="6" id="KW-1185">Reference proteome</keyword>
<dbReference type="Pfam" id="PF12802">
    <property type="entry name" value="MarR_2"/>
    <property type="match status" value="1"/>
</dbReference>
<dbReference type="PRINTS" id="PR00598">
    <property type="entry name" value="HTHMARR"/>
</dbReference>
<evidence type="ECO:0000256" key="3">
    <source>
        <dbReference type="ARBA" id="ARBA00023163"/>
    </source>
</evidence>
<dbReference type="GO" id="GO:0003677">
    <property type="term" value="F:DNA binding"/>
    <property type="evidence" value="ECO:0007669"/>
    <property type="project" value="UniProtKB-KW"/>
</dbReference>
<evidence type="ECO:0000259" key="4">
    <source>
        <dbReference type="PROSITE" id="PS50995"/>
    </source>
</evidence>
<dbReference type="PANTHER" id="PTHR42756:SF1">
    <property type="entry name" value="TRANSCRIPTIONAL REPRESSOR OF EMRAB OPERON"/>
    <property type="match status" value="1"/>
</dbReference>
<gene>
    <name evidence="5" type="primary">hpaR</name>
    <name evidence="5" type="ORF">EU555_21670</name>
</gene>
<dbReference type="SMART" id="SM00347">
    <property type="entry name" value="HTH_MARR"/>
    <property type="match status" value="1"/>
</dbReference>
<proteinExistence type="predicted"/>
<keyword evidence="3" id="KW-0804">Transcription</keyword>
<sequence>MGRGEDDDRQANRAVTGRTRVRLRHFSRSLPMSLLRAREAVMQHFRASLRHHNLTEQQWRVLRALTTVEAIETTELAYATFLLPPSLSRIVRDLEERGLVARRSAETDLRRALVSISQEGMRVIETVSPESELIYGRIADAFGSERLALLQDLLRELEICLTDLPGGADAAGSEAGAPAPGSRRE</sequence>